<keyword evidence="15" id="KW-1185">Reference proteome</keyword>
<feature type="binding site" evidence="12">
    <location>
        <position position="13"/>
    </location>
    <ligand>
        <name>GTP</name>
        <dbReference type="ChEBI" id="CHEBI:37565"/>
    </ligand>
</feature>
<evidence type="ECO:0000256" key="5">
    <source>
        <dbReference type="ARBA" id="ARBA00022741"/>
    </source>
</evidence>
<keyword evidence="7 12" id="KW-0411">Iron-sulfur</keyword>
<dbReference type="NCBIfam" id="NF001199">
    <property type="entry name" value="PRK00164.2-1"/>
    <property type="match status" value="1"/>
</dbReference>
<evidence type="ECO:0000256" key="1">
    <source>
        <dbReference type="ARBA" id="ARBA00012167"/>
    </source>
</evidence>
<dbReference type="InterPro" id="IPR013785">
    <property type="entry name" value="Aldolase_TIM"/>
</dbReference>
<dbReference type="UniPathway" id="UPA00344"/>
<dbReference type="GO" id="GO:0005525">
    <property type="term" value="F:GTP binding"/>
    <property type="evidence" value="ECO:0007669"/>
    <property type="project" value="UniProtKB-UniRule"/>
</dbReference>
<feature type="binding site" evidence="12">
    <location>
        <position position="63"/>
    </location>
    <ligand>
        <name>GTP</name>
        <dbReference type="ChEBI" id="CHEBI:37565"/>
    </ligand>
</feature>
<dbReference type="InterPro" id="IPR013483">
    <property type="entry name" value="MoaA"/>
</dbReference>
<feature type="binding site" evidence="12">
    <location>
        <begin position="254"/>
        <end position="256"/>
    </location>
    <ligand>
        <name>GTP</name>
        <dbReference type="ChEBI" id="CHEBI:37565"/>
    </ligand>
</feature>
<dbReference type="CDD" id="cd21117">
    <property type="entry name" value="Twitch_MoaA"/>
    <property type="match status" value="1"/>
</dbReference>
<dbReference type="STRING" id="69895.SAMN05192551_10614"/>
<organism evidence="14 15">
    <name type="scientific">Tindallia magadiensis</name>
    <dbReference type="NCBI Taxonomy" id="69895"/>
    <lineage>
        <taxon>Bacteria</taxon>
        <taxon>Bacillati</taxon>
        <taxon>Bacillota</taxon>
        <taxon>Clostridia</taxon>
        <taxon>Peptostreptococcales</taxon>
        <taxon>Tindalliaceae</taxon>
        <taxon>Tindallia</taxon>
    </lineage>
</organism>
<keyword evidence="10 12" id="KW-0456">Lyase</keyword>
<dbReference type="Pfam" id="PF06463">
    <property type="entry name" value="Mob_synth_C"/>
    <property type="match status" value="1"/>
</dbReference>
<dbReference type="InterPro" id="IPR010505">
    <property type="entry name" value="MoaA_twitch"/>
</dbReference>
<reference evidence="15" key="1">
    <citation type="submission" date="2016-10" db="EMBL/GenBank/DDBJ databases">
        <authorList>
            <person name="Varghese N."/>
            <person name="Submissions S."/>
        </authorList>
    </citation>
    <scope>NUCLEOTIDE SEQUENCE [LARGE SCALE GENOMIC DNA]</scope>
    <source>
        <strain evidence="15">Z-7934</strain>
    </source>
</reference>
<dbReference type="RefSeq" id="WP_093372302.1">
    <property type="nucleotide sequence ID" value="NZ_FOQA01000006.1"/>
</dbReference>
<dbReference type="InterPro" id="IPR050105">
    <property type="entry name" value="MoCo_biosynth_MoaA/MoaC"/>
</dbReference>
<keyword evidence="5 12" id="KW-0547">Nucleotide-binding</keyword>
<dbReference type="PANTHER" id="PTHR22960">
    <property type="entry name" value="MOLYBDOPTERIN COFACTOR SYNTHESIS PROTEIN A"/>
    <property type="match status" value="1"/>
</dbReference>
<evidence type="ECO:0000256" key="9">
    <source>
        <dbReference type="ARBA" id="ARBA00023150"/>
    </source>
</evidence>
<dbReference type="SFLD" id="SFLDG01067">
    <property type="entry name" value="SPASM/twitch_domain_containing"/>
    <property type="match status" value="1"/>
</dbReference>
<evidence type="ECO:0000256" key="10">
    <source>
        <dbReference type="ARBA" id="ARBA00023239"/>
    </source>
</evidence>
<dbReference type="SMART" id="SM00729">
    <property type="entry name" value="Elp3"/>
    <property type="match status" value="1"/>
</dbReference>
<feature type="binding site" evidence="12">
    <location>
        <position position="20"/>
    </location>
    <ligand>
        <name>[4Fe-4S] cluster</name>
        <dbReference type="ChEBI" id="CHEBI:49883"/>
        <label>1</label>
        <note>4Fe-4S-S-AdoMet</note>
    </ligand>
</feature>
<evidence type="ECO:0000256" key="7">
    <source>
        <dbReference type="ARBA" id="ARBA00023014"/>
    </source>
</evidence>
<feature type="binding site" evidence="12">
    <location>
        <position position="27"/>
    </location>
    <ligand>
        <name>[4Fe-4S] cluster</name>
        <dbReference type="ChEBI" id="CHEBI:49883"/>
        <label>1</label>
        <note>4Fe-4S-S-AdoMet</note>
    </ligand>
</feature>
<dbReference type="PROSITE" id="PS51918">
    <property type="entry name" value="RADICAL_SAM"/>
    <property type="match status" value="1"/>
</dbReference>
<feature type="binding site" evidence="12">
    <location>
        <position position="155"/>
    </location>
    <ligand>
        <name>GTP</name>
        <dbReference type="ChEBI" id="CHEBI:37565"/>
    </ligand>
</feature>
<dbReference type="Proteomes" id="UP000199287">
    <property type="component" value="Unassembled WGS sequence"/>
</dbReference>
<feature type="binding site" evidence="12">
    <location>
        <position position="252"/>
    </location>
    <ligand>
        <name>[4Fe-4S] cluster</name>
        <dbReference type="ChEBI" id="CHEBI:49883"/>
        <label>2</label>
        <note>4Fe-4S-substrate</note>
    </ligand>
</feature>
<feature type="binding site" evidence="12">
    <location>
        <position position="266"/>
    </location>
    <ligand>
        <name>[4Fe-4S] cluster</name>
        <dbReference type="ChEBI" id="CHEBI:49883"/>
        <label>2</label>
        <note>4Fe-4S-substrate</note>
    </ligand>
</feature>
<keyword evidence="9 12" id="KW-0501">Molybdenum cofactor biosynthesis</keyword>
<dbReference type="SFLD" id="SFLDG01386">
    <property type="entry name" value="main_SPASM_domain-containing"/>
    <property type="match status" value="1"/>
</dbReference>
<keyword evidence="4 12" id="KW-0479">Metal-binding</keyword>
<dbReference type="EC" id="4.1.99.22" evidence="1 12"/>
<dbReference type="GO" id="GO:0051539">
    <property type="term" value="F:4 iron, 4 sulfur cluster binding"/>
    <property type="evidence" value="ECO:0007669"/>
    <property type="project" value="UniProtKB-UniRule"/>
</dbReference>
<dbReference type="Pfam" id="PF04055">
    <property type="entry name" value="Radical_SAM"/>
    <property type="match status" value="1"/>
</dbReference>
<keyword evidence="6 12" id="KW-0408">Iron</keyword>
<accession>A0A1I3F607</accession>
<feature type="binding site" evidence="12">
    <location>
        <position position="249"/>
    </location>
    <ligand>
        <name>[4Fe-4S] cluster</name>
        <dbReference type="ChEBI" id="CHEBI:49883"/>
        <label>2</label>
        <note>4Fe-4S-substrate</note>
    </ligand>
</feature>
<dbReference type="PROSITE" id="PS01305">
    <property type="entry name" value="MOAA_NIFB_PQQE"/>
    <property type="match status" value="1"/>
</dbReference>
<evidence type="ECO:0000313" key="15">
    <source>
        <dbReference type="Proteomes" id="UP000199287"/>
    </source>
</evidence>
<feature type="domain" description="Radical SAM core" evidence="13">
    <location>
        <begin position="4"/>
        <end position="225"/>
    </location>
</feature>
<comment type="catalytic activity">
    <reaction evidence="11 12">
        <text>GTP + AH2 + S-adenosyl-L-methionine = (8S)-3',8-cyclo-7,8-dihydroguanosine 5'-triphosphate + 5'-deoxyadenosine + L-methionine + A + H(+)</text>
        <dbReference type="Rhea" id="RHEA:49576"/>
        <dbReference type="ChEBI" id="CHEBI:13193"/>
        <dbReference type="ChEBI" id="CHEBI:15378"/>
        <dbReference type="ChEBI" id="CHEBI:17319"/>
        <dbReference type="ChEBI" id="CHEBI:17499"/>
        <dbReference type="ChEBI" id="CHEBI:37565"/>
        <dbReference type="ChEBI" id="CHEBI:57844"/>
        <dbReference type="ChEBI" id="CHEBI:59789"/>
        <dbReference type="ChEBI" id="CHEBI:131766"/>
        <dbReference type="EC" id="4.1.99.22"/>
    </reaction>
</comment>
<dbReference type="OrthoDB" id="9763993at2"/>
<feature type="binding site" evidence="12">
    <location>
        <position position="26"/>
    </location>
    <ligand>
        <name>S-adenosyl-L-methionine</name>
        <dbReference type="ChEBI" id="CHEBI:59789"/>
    </ligand>
</feature>
<dbReference type="HAMAP" id="MF_01225_B">
    <property type="entry name" value="MoaA_B"/>
    <property type="match status" value="1"/>
</dbReference>
<evidence type="ECO:0000256" key="2">
    <source>
        <dbReference type="ARBA" id="ARBA00022485"/>
    </source>
</evidence>
<evidence type="ECO:0000256" key="6">
    <source>
        <dbReference type="ARBA" id="ARBA00023004"/>
    </source>
</evidence>
<feature type="binding site" evidence="12">
    <location>
        <position position="24"/>
    </location>
    <ligand>
        <name>[4Fe-4S] cluster</name>
        <dbReference type="ChEBI" id="CHEBI:49883"/>
        <label>1</label>
        <note>4Fe-4S-S-AdoMet</note>
    </ligand>
</feature>
<evidence type="ECO:0000256" key="3">
    <source>
        <dbReference type="ARBA" id="ARBA00022691"/>
    </source>
</evidence>
<comment type="similarity">
    <text evidence="12">Belongs to the radical SAM superfamily. MoaA family.</text>
</comment>
<evidence type="ECO:0000256" key="11">
    <source>
        <dbReference type="ARBA" id="ARBA00048697"/>
    </source>
</evidence>
<comment type="function">
    <text evidence="12">Catalyzes the cyclization of GTP to (8S)-3',8-cyclo-7,8-dihydroguanosine 5'-triphosphate.</text>
</comment>
<dbReference type="InterPro" id="IPR007197">
    <property type="entry name" value="rSAM"/>
</dbReference>
<dbReference type="CDD" id="cd01335">
    <property type="entry name" value="Radical_SAM"/>
    <property type="match status" value="1"/>
</dbReference>
<proteinExistence type="inferred from homology"/>
<dbReference type="NCBIfam" id="TIGR02666">
    <property type="entry name" value="moaA"/>
    <property type="match status" value="1"/>
</dbReference>
<dbReference type="Gene3D" id="3.20.20.70">
    <property type="entry name" value="Aldolase class I"/>
    <property type="match status" value="1"/>
</dbReference>
<evidence type="ECO:0000256" key="12">
    <source>
        <dbReference type="HAMAP-Rule" id="MF_01225"/>
    </source>
</evidence>
<comment type="cofactor">
    <cofactor evidence="12">
        <name>[4Fe-4S] cluster</name>
        <dbReference type="ChEBI" id="CHEBI:49883"/>
    </cofactor>
    <text evidence="12">Binds 2 [4Fe-4S] clusters. Binds 1 [4Fe-4S] cluster coordinated with 3 cysteines and an exchangeable S-adenosyl-L-methionine and 1 [4Fe-4S] cluster coordinated with 3 cysteines and the GTP-derived substrate.</text>
</comment>
<dbReference type="GO" id="GO:1904047">
    <property type="term" value="F:S-adenosyl-L-methionine binding"/>
    <property type="evidence" value="ECO:0007669"/>
    <property type="project" value="UniProtKB-UniRule"/>
</dbReference>
<dbReference type="InterPro" id="IPR058240">
    <property type="entry name" value="rSAM_sf"/>
</dbReference>
<sequence>MADQYQRKINYMRISITDLCNMRCLYCMPEEGIQKKSHKNIMSYEEILSLVKASVPLGISKLRITGGEPLVRKGIVDFIHSLASIEGINEITMTTNGSLLEEMAEPLKKAGLTRFNISIDSLNEERYREITRGGELKKVMNGIKKVMELGMMPVKLNTVMVGGYNENELNDFANLTYDHPIDVRFIELMPVGQASRWAKTRFVSNETLRNRLGLLHPLQGKSGSPAKYYQLAGAKGKIGFINPISDHFCGECNRIRLTSDGKLKPCLHSNVEFDALMALRKDPQNIGNFIRSAIDAKPERHHLNQENAIYSERNMFQIGG</sequence>
<comment type="subunit">
    <text evidence="12">Monomer and homodimer.</text>
</comment>
<feature type="binding site" evidence="12">
    <location>
        <position position="189"/>
    </location>
    <ligand>
        <name>S-adenosyl-L-methionine</name>
        <dbReference type="ChEBI" id="CHEBI:59789"/>
    </ligand>
</feature>
<dbReference type="GO" id="GO:0061799">
    <property type="term" value="F:cyclic pyranopterin monophosphate synthase activity"/>
    <property type="evidence" value="ECO:0007669"/>
    <property type="project" value="TreeGrafter"/>
</dbReference>
<dbReference type="GO" id="GO:0006777">
    <property type="term" value="P:Mo-molybdopterin cofactor biosynthetic process"/>
    <property type="evidence" value="ECO:0007669"/>
    <property type="project" value="UniProtKB-UniRule"/>
</dbReference>
<feature type="binding site" evidence="12">
    <location>
        <position position="94"/>
    </location>
    <ligand>
        <name>GTP</name>
        <dbReference type="ChEBI" id="CHEBI:37565"/>
    </ligand>
</feature>
<dbReference type="PANTHER" id="PTHR22960:SF0">
    <property type="entry name" value="MOLYBDENUM COFACTOR BIOSYNTHESIS PROTEIN 1"/>
    <property type="match status" value="1"/>
</dbReference>
<dbReference type="EMBL" id="FOQA01000006">
    <property type="protein sequence ID" value="SFI06648.1"/>
    <property type="molecule type" value="Genomic_DNA"/>
</dbReference>
<dbReference type="InterPro" id="IPR000385">
    <property type="entry name" value="MoaA_NifB_PqqE_Fe-S-bd_CS"/>
</dbReference>
<protein>
    <recommendedName>
        <fullName evidence="1 12">GTP 3',8-cyclase</fullName>
        <ecNumber evidence="1 12">4.1.99.22</ecNumber>
    </recommendedName>
    <alternativeName>
        <fullName evidence="12">Molybdenum cofactor biosynthesis protein A</fullName>
    </alternativeName>
</protein>
<dbReference type="AlphaFoldDB" id="A0A1I3F607"/>
<evidence type="ECO:0000259" key="13">
    <source>
        <dbReference type="PROSITE" id="PS51918"/>
    </source>
</evidence>
<gene>
    <name evidence="12" type="primary">moaA</name>
    <name evidence="14" type="ORF">SAMN05192551_10614</name>
</gene>
<feature type="binding site" evidence="12">
    <location>
        <position position="67"/>
    </location>
    <ligand>
        <name>S-adenosyl-L-methionine</name>
        <dbReference type="ChEBI" id="CHEBI:59789"/>
    </ligand>
</feature>
<dbReference type="SFLD" id="SFLDG01383">
    <property type="entry name" value="cyclic_pyranopterin_phosphate"/>
    <property type="match status" value="1"/>
</dbReference>
<evidence type="ECO:0000313" key="14">
    <source>
        <dbReference type="EMBL" id="SFI06648.1"/>
    </source>
</evidence>
<name>A0A1I3F607_9FIRM</name>
<keyword evidence="3 12" id="KW-0949">S-adenosyl-L-methionine</keyword>
<keyword evidence="8 12" id="KW-0342">GTP-binding</keyword>
<dbReference type="GO" id="GO:0061798">
    <property type="term" value="F:GTP 3',8'-cyclase activity"/>
    <property type="evidence" value="ECO:0007669"/>
    <property type="project" value="UniProtKB-UniRule"/>
</dbReference>
<dbReference type="SUPFAM" id="SSF102114">
    <property type="entry name" value="Radical SAM enzymes"/>
    <property type="match status" value="1"/>
</dbReference>
<dbReference type="SFLD" id="SFLDS00029">
    <property type="entry name" value="Radical_SAM"/>
    <property type="match status" value="1"/>
</dbReference>
<dbReference type="InterPro" id="IPR040064">
    <property type="entry name" value="MoaA-like"/>
</dbReference>
<evidence type="ECO:0000256" key="4">
    <source>
        <dbReference type="ARBA" id="ARBA00022723"/>
    </source>
</evidence>
<dbReference type="GO" id="GO:0046872">
    <property type="term" value="F:metal ion binding"/>
    <property type="evidence" value="ECO:0007669"/>
    <property type="project" value="UniProtKB-KW"/>
</dbReference>
<evidence type="ECO:0000256" key="8">
    <source>
        <dbReference type="ARBA" id="ARBA00023134"/>
    </source>
</evidence>
<feature type="binding site" evidence="12">
    <location>
        <position position="118"/>
    </location>
    <ligand>
        <name>S-adenosyl-L-methionine</name>
        <dbReference type="ChEBI" id="CHEBI:59789"/>
    </ligand>
</feature>
<dbReference type="InterPro" id="IPR006638">
    <property type="entry name" value="Elp3/MiaA/NifB-like_rSAM"/>
</dbReference>
<keyword evidence="2 12" id="KW-0004">4Fe-4S</keyword>
<comment type="pathway">
    <text evidence="12">Cofactor biosynthesis; molybdopterin biosynthesis.</text>
</comment>